<sequence length="151" mass="16636">MVEKVQEYQTILVGIDGSEQAKKAFEKAVETAERNKAKLIIAYVVENQAYTTADFASTGVEIAVTDVADQKRMLQGYLEKAKKVGIKEVQTVLAFGSPRQLMSRQLPKQYHIDLIIVGQSGLNAVERFMMGSVSAAITRDAPCDVLIVRSK</sequence>
<dbReference type="InterPro" id="IPR006015">
    <property type="entry name" value="Universal_stress_UspA"/>
</dbReference>
<dbReference type="InterPro" id="IPR014729">
    <property type="entry name" value="Rossmann-like_a/b/a_fold"/>
</dbReference>
<name>A0A192H2W3_9LACO</name>
<protein>
    <recommendedName>
        <fullName evidence="2">Universal stress protein</fullName>
    </recommendedName>
</protein>
<dbReference type="GO" id="GO:0005737">
    <property type="term" value="C:cytoplasm"/>
    <property type="evidence" value="ECO:0007669"/>
    <property type="project" value="UniProtKB-SubCell"/>
</dbReference>
<evidence type="ECO:0000256" key="1">
    <source>
        <dbReference type="ARBA" id="ARBA00008791"/>
    </source>
</evidence>
<dbReference type="PRINTS" id="PR01438">
    <property type="entry name" value="UNVRSLSTRESS"/>
</dbReference>
<accession>A0A192H2W3</accession>
<reference evidence="3 4" key="1">
    <citation type="submission" date="2016-03" db="EMBL/GenBank/DDBJ databases">
        <title>Pediococcus and Lactobacillus from brewery environment - whole genome sequencing and assembly.</title>
        <authorList>
            <person name="Behr J."/>
            <person name="Geissler A.J."/>
            <person name="Vogel R.F."/>
        </authorList>
    </citation>
    <scope>NUCLEOTIDE SEQUENCE [LARGE SCALE GENOMIC DNA]</scope>
    <source>
        <strain evidence="3 4">TMW 1.1989</strain>
    </source>
</reference>
<dbReference type="OrthoDB" id="9789668at2"/>
<keyword evidence="4" id="KW-1185">Reference proteome</keyword>
<keyword evidence="2" id="KW-0963">Cytoplasm</keyword>
<dbReference type="GeneID" id="42982205"/>
<dbReference type="PIRSF" id="PIRSF006276">
    <property type="entry name" value="UspA"/>
    <property type="match status" value="1"/>
</dbReference>
<dbReference type="STRING" id="375175.AYR53_08045"/>
<dbReference type="InterPro" id="IPR006016">
    <property type="entry name" value="UspA"/>
</dbReference>
<comment type="similarity">
    <text evidence="1 2">Belongs to the universal stress protein A family.</text>
</comment>
<dbReference type="EMBL" id="CP014873">
    <property type="protein sequence ID" value="ANK62705.1"/>
    <property type="molecule type" value="Genomic_DNA"/>
</dbReference>
<dbReference type="Gene3D" id="3.40.50.620">
    <property type="entry name" value="HUPs"/>
    <property type="match status" value="1"/>
</dbReference>
<evidence type="ECO:0000256" key="2">
    <source>
        <dbReference type="PIRNR" id="PIRNR006276"/>
    </source>
</evidence>
<dbReference type="PANTHER" id="PTHR46268:SF6">
    <property type="entry name" value="UNIVERSAL STRESS PROTEIN UP12"/>
    <property type="match status" value="1"/>
</dbReference>
<evidence type="ECO:0000313" key="3">
    <source>
        <dbReference type="EMBL" id="ANK62705.1"/>
    </source>
</evidence>
<dbReference type="PANTHER" id="PTHR46268">
    <property type="entry name" value="STRESS RESPONSE PROTEIN NHAX"/>
    <property type="match status" value="1"/>
</dbReference>
<dbReference type="KEGG" id="lbt:AYR52_02925"/>
<organism evidence="3 4">
    <name type="scientific">Loigolactobacillus backii</name>
    <dbReference type="NCBI Taxonomy" id="375175"/>
    <lineage>
        <taxon>Bacteria</taxon>
        <taxon>Bacillati</taxon>
        <taxon>Bacillota</taxon>
        <taxon>Bacilli</taxon>
        <taxon>Lactobacillales</taxon>
        <taxon>Lactobacillaceae</taxon>
        <taxon>Loigolactobacillus</taxon>
    </lineage>
</organism>
<proteinExistence type="inferred from homology"/>
<dbReference type="Pfam" id="PF00582">
    <property type="entry name" value="Usp"/>
    <property type="match status" value="1"/>
</dbReference>
<dbReference type="RefSeq" id="WP_068223619.1">
    <property type="nucleotide sequence ID" value="NZ_CP014623.1"/>
</dbReference>
<dbReference type="CDD" id="cd00293">
    <property type="entry name" value="USP-like"/>
    <property type="match status" value="1"/>
</dbReference>
<evidence type="ECO:0000313" key="4">
    <source>
        <dbReference type="Proteomes" id="UP000078582"/>
    </source>
</evidence>
<dbReference type="Proteomes" id="UP000078582">
    <property type="component" value="Chromosome"/>
</dbReference>
<dbReference type="SUPFAM" id="SSF52402">
    <property type="entry name" value="Adenine nucleotide alpha hydrolases-like"/>
    <property type="match status" value="1"/>
</dbReference>
<comment type="subcellular location">
    <subcellularLocation>
        <location evidence="2">Cytoplasm</location>
    </subcellularLocation>
</comment>
<dbReference type="AlphaFoldDB" id="A0A192H2W3"/>
<gene>
    <name evidence="3" type="ORF">AYR53_08045</name>
</gene>